<dbReference type="PANTHER" id="PTHR46599:SF3">
    <property type="entry name" value="PIGGYBAC TRANSPOSABLE ELEMENT-DERIVED PROTEIN 4"/>
    <property type="match status" value="1"/>
</dbReference>
<dbReference type="Pfam" id="PF13843">
    <property type="entry name" value="DDE_Tnp_1_7"/>
    <property type="match status" value="1"/>
</dbReference>
<proteinExistence type="predicted"/>
<sequence>MLQSDDDVFVEAEEEDAYDTFISDIMDVESESGVTSDNEQNTSNTDQASVRITQADQCGLCSWKHSGNEFEPKTFEFDKTEAGITIDTTGFEGKEIDLFHTLFDYDLVSHISEETNKYAQLQVTNDSLSAFSKLKRWVQTNPDELYCFFATLFLMPHCKKNSYKLYWSTDPLLETPIFGKVFTQDRFLLLLRMIHFDDNTLAHGGDKLYKLRTIIETLRRKFSCSYSPDKNLAIDESLMLWKGRLGFKQYIPSKRKRFGIKIFVLCDSDTGIVLDFLIYTGKGTNYNPEYDDSQTSAKVIQTLMQPYLGKNHVLFVDNWYSSPALFEWLFDHETG</sequence>
<accession>A0A1B6EZ79</accession>
<reference evidence="2" key="1">
    <citation type="submission" date="2015-11" db="EMBL/GenBank/DDBJ databases">
        <title>De novo transcriptome assembly of four potential Pierce s Disease insect vectors from Arizona vineyards.</title>
        <authorList>
            <person name="Tassone E.E."/>
        </authorList>
    </citation>
    <scope>NUCLEOTIDE SEQUENCE</scope>
</reference>
<evidence type="ECO:0000259" key="1">
    <source>
        <dbReference type="Pfam" id="PF13843"/>
    </source>
</evidence>
<evidence type="ECO:0000313" key="2">
    <source>
        <dbReference type="EMBL" id="JAS43218.1"/>
    </source>
</evidence>
<feature type="non-terminal residue" evidence="2">
    <location>
        <position position="335"/>
    </location>
</feature>
<dbReference type="PANTHER" id="PTHR46599">
    <property type="entry name" value="PIGGYBAC TRANSPOSABLE ELEMENT-DERIVED PROTEIN 4"/>
    <property type="match status" value="1"/>
</dbReference>
<dbReference type="EMBL" id="GECZ01026551">
    <property type="protein sequence ID" value="JAS43218.1"/>
    <property type="molecule type" value="Transcribed_RNA"/>
</dbReference>
<dbReference type="AlphaFoldDB" id="A0A1B6EZ79"/>
<protein>
    <recommendedName>
        <fullName evidence="1">PiggyBac transposable element-derived protein domain-containing protein</fullName>
    </recommendedName>
</protein>
<dbReference type="InterPro" id="IPR029526">
    <property type="entry name" value="PGBD"/>
</dbReference>
<organism evidence="2">
    <name type="scientific">Cuerna arida</name>
    <dbReference type="NCBI Taxonomy" id="1464854"/>
    <lineage>
        <taxon>Eukaryota</taxon>
        <taxon>Metazoa</taxon>
        <taxon>Ecdysozoa</taxon>
        <taxon>Arthropoda</taxon>
        <taxon>Hexapoda</taxon>
        <taxon>Insecta</taxon>
        <taxon>Pterygota</taxon>
        <taxon>Neoptera</taxon>
        <taxon>Paraneoptera</taxon>
        <taxon>Hemiptera</taxon>
        <taxon>Auchenorrhyncha</taxon>
        <taxon>Membracoidea</taxon>
        <taxon>Cicadellidae</taxon>
        <taxon>Cicadellinae</taxon>
        <taxon>Proconiini</taxon>
        <taxon>Cuerna</taxon>
    </lineage>
</organism>
<name>A0A1B6EZ79_9HEMI</name>
<feature type="domain" description="PiggyBac transposable element-derived protein" evidence="1">
    <location>
        <begin position="96"/>
        <end position="333"/>
    </location>
</feature>
<gene>
    <name evidence="2" type="ORF">g.10955</name>
</gene>